<gene>
    <name evidence="10" type="ORF">CRG98_012743</name>
</gene>
<dbReference type="GO" id="GO:0005788">
    <property type="term" value="C:endoplasmic reticulum lumen"/>
    <property type="evidence" value="ECO:0007669"/>
    <property type="project" value="UniProtKB-SubCell"/>
</dbReference>
<dbReference type="InterPro" id="IPR036249">
    <property type="entry name" value="Thioredoxin-like_sf"/>
</dbReference>
<comment type="caution">
    <text evidence="10">The sequence shown here is derived from an EMBL/GenBank/DDBJ whole genome shotgun (WGS) entry which is preliminary data.</text>
</comment>
<dbReference type="AlphaFoldDB" id="A0A2I0KED8"/>
<keyword evidence="5" id="KW-0256">Endoplasmic reticulum</keyword>
<proteinExistence type="inferred from homology"/>
<dbReference type="EMBL" id="PGOL01000656">
    <property type="protein sequence ID" value="PKI66877.1"/>
    <property type="molecule type" value="Genomic_DNA"/>
</dbReference>
<dbReference type="Gene3D" id="3.40.30.10">
    <property type="entry name" value="Glutaredoxin"/>
    <property type="match status" value="1"/>
</dbReference>
<keyword evidence="11" id="KW-1185">Reference proteome</keyword>
<feature type="domain" description="Thioredoxin" evidence="9">
    <location>
        <begin position="1"/>
        <end position="47"/>
    </location>
</feature>
<dbReference type="Pfam" id="PF00085">
    <property type="entry name" value="Thioredoxin"/>
    <property type="match status" value="1"/>
</dbReference>
<feature type="region of interest" description="Disordered" evidence="8">
    <location>
        <begin position="47"/>
        <end position="66"/>
    </location>
</feature>
<organism evidence="10 11">
    <name type="scientific">Punica granatum</name>
    <name type="common">Pomegranate</name>
    <dbReference type="NCBI Taxonomy" id="22663"/>
    <lineage>
        <taxon>Eukaryota</taxon>
        <taxon>Viridiplantae</taxon>
        <taxon>Streptophyta</taxon>
        <taxon>Embryophyta</taxon>
        <taxon>Tracheophyta</taxon>
        <taxon>Spermatophyta</taxon>
        <taxon>Magnoliopsida</taxon>
        <taxon>eudicotyledons</taxon>
        <taxon>Gunneridae</taxon>
        <taxon>Pentapetalae</taxon>
        <taxon>rosids</taxon>
        <taxon>malvids</taxon>
        <taxon>Myrtales</taxon>
        <taxon>Lythraceae</taxon>
        <taxon>Punica</taxon>
    </lineage>
</organism>
<evidence type="ECO:0000259" key="9">
    <source>
        <dbReference type="Pfam" id="PF00085"/>
    </source>
</evidence>
<feature type="compositionally biased region" description="Acidic residues" evidence="8">
    <location>
        <begin position="56"/>
        <end position="66"/>
    </location>
</feature>
<dbReference type="Proteomes" id="UP000233551">
    <property type="component" value="Unassembled WGS sequence"/>
</dbReference>
<evidence type="ECO:0000256" key="3">
    <source>
        <dbReference type="ARBA" id="ARBA00006347"/>
    </source>
</evidence>
<evidence type="ECO:0000256" key="7">
    <source>
        <dbReference type="ARBA" id="ARBA00023284"/>
    </source>
</evidence>
<feature type="non-terminal residue" evidence="10">
    <location>
        <position position="1"/>
    </location>
</feature>
<evidence type="ECO:0000313" key="10">
    <source>
        <dbReference type="EMBL" id="PKI66877.1"/>
    </source>
</evidence>
<protein>
    <recommendedName>
        <fullName evidence="4">protein disulfide-isomerase</fullName>
        <ecNumber evidence="4">5.3.4.1</ecNumber>
    </recommendedName>
</protein>
<dbReference type="GO" id="GO:0003756">
    <property type="term" value="F:protein disulfide isomerase activity"/>
    <property type="evidence" value="ECO:0007669"/>
    <property type="project" value="UniProtKB-EC"/>
</dbReference>
<accession>A0A2I0KED8</accession>
<reference evidence="10 11" key="1">
    <citation type="submission" date="2017-11" db="EMBL/GenBank/DDBJ databases">
        <title>De-novo sequencing of pomegranate (Punica granatum L.) genome.</title>
        <authorList>
            <person name="Akparov Z."/>
            <person name="Amiraslanov A."/>
            <person name="Hajiyeva S."/>
            <person name="Abbasov M."/>
            <person name="Kaur K."/>
            <person name="Hamwieh A."/>
            <person name="Solovyev V."/>
            <person name="Salamov A."/>
            <person name="Braich B."/>
            <person name="Kosarev P."/>
            <person name="Mahmoud A."/>
            <person name="Hajiyev E."/>
            <person name="Babayeva S."/>
            <person name="Izzatullayeva V."/>
            <person name="Mammadov A."/>
            <person name="Mammadov A."/>
            <person name="Sharifova S."/>
            <person name="Ojaghi J."/>
            <person name="Eynullazada K."/>
            <person name="Bayramov B."/>
            <person name="Abdulazimova A."/>
            <person name="Shahmuradov I."/>
        </authorList>
    </citation>
    <scope>NUCLEOTIDE SEQUENCE [LARGE SCALE GENOMIC DNA]</scope>
    <source>
        <strain evidence="11">cv. AG2017</strain>
        <tissue evidence="10">Leaf</tissue>
    </source>
</reference>
<dbReference type="GO" id="GO:0034976">
    <property type="term" value="P:response to endoplasmic reticulum stress"/>
    <property type="evidence" value="ECO:0007669"/>
    <property type="project" value="TreeGrafter"/>
</dbReference>
<comment type="catalytic activity">
    <reaction evidence="1">
        <text>Catalyzes the rearrangement of -S-S- bonds in proteins.</text>
        <dbReference type="EC" id="5.3.4.1"/>
    </reaction>
</comment>
<evidence type="ECO:0000256" key="5">
    <source>
        <dbReference type="ARBA" id="ARBA00022824"/>
    </source>
</evidence>
<dbReference type="SUPFAM" id="SSF52833">
    <property type="entry name" value="Thioredoxin-like"/>
    <property type="match status" value="1"/>
</dbReference>
<evidence type="ECO:0000256" key="4">
    <source>
        <dbReference type="ARBA" id="ARBA00012723"/>
    </source>
</evidence>
<dbReference type="EC" id="5.3.4.1" evidence="4"/>
<dbReference type="GO" id="GO:0006457">
    <property type="term" value="P:protein folding"/>
    <property type="evidence" value="ECO:0007669"/>
    <property type="project" value="TreeGrafter"/>
</dbReference>
<dbReference type="STRING" id="22663.A0A2I0KED8"/>
<keyword evidence="6" id="KW-0413">Isomerase</keyword>
<dbReference type="InterPro" id="IPR013766">
    <property type="entry name" value="Thioredoxin_domain"/>
</dbReference>
<sequence length="66" mass="7473">DATANDIPNDPFDVKGYPTIYFRSASGKIVSYEGDRTKEDIIDFIEKNRDKAGDATTEEEEKKDEL</sequence>
<keyword evidence="7" id="KW-0676">Redox-active center</keyword>
<comment type="similarity">
    <text evidence="3">Belongs to the protein disulfide isomerase family.</text>
</comment>
<comment type="subcellular location">
    <subcellularLocation>
        <location evidence="2">Endoplasmic reticulum lumen</location>
    </subcellularLocation>
</comment>
<evidence type="ECO:0000256" key="8">
    <source>
        <dbReference type="SAM" id="MobiDB-lite"/>
    </source>
</evidence>
<dbReference type="PANTHER" id="PTHR18929">
    <property type="entry name" value="PROTEIN DISULFIDE ISOMERASE"/>
    <property type="match status" value="1"/>
</dbReference>
<evidence type="ECO:0000256" key="6">
    <source>
        <dbReference type="ARBA" id="ARBA00023235"/>
    </source>
</evidence>
<dbReference type="PANTHER" id="PTHR18929:SF132">
    <property type="entry name" value="PROTEIN DISULFIDE-ISOMERASE A3"/>
    <property type="match status" value="1"/>
</dbReference>
<evidence type="ECO:0000313" key="11">
    <source>
        <dbReference type="Proteomes" id="UP000233551"/>
    </source>
</evidence>
<evidence type="ECO:0000256" key="1">
    <source>
        <dbReference type="ARBA" id="ARBA00001182"/>
    </source>
</evidence>
<name>A0A2I0KED8_PUNGR</name>
<evidence type="ECO:0000256" key="2">
    <source>
        <dbReference type="ARBA" id="ARBA00004319"/>
    </source>
</evidence>